<evidence type="ECO:0000259" key="10">
    <source>
        <dbReference type="PROSITE" id="PS52015"/>
    </source>
</evidence>
<dbReference type="PANTHER" id="PTHR33446">
    <property type="entry name" value="PROTEIN TONB-RELATED"/>
    <property type="match status" value="1"/>
</dbReference>
<dbReference type="InterPro" id="IPR037682">
    <property type="entry name" value="TonB_C"/>
</dbReference>
<dbReference type="GO" id="GO:0031992">
    <property type="term" value="F:energy transducer activity"/>
    <property type="evidence" value="ECO:0007669"/>
    <property type="project" value="TreeGrafter"/>
</dbReference>
<dbReference type="SUPFAM" id="SSF74653">
    <property type="entry name" value="TolA/TonB C-terminal domain"/>
    <property type="match status" value="1"/>
</dbReference>
<feature type="domain" description="TonB C-terminal" evidence="10">
    <location>
        <begin position="1"/>
        <end position="69"/>
    </location>
</feature>
<keyword evidence="5" id="KW-0997">Cell inner membrane</keyword>
<dbReference type="AlphaFoldDB" id="A0A418WZ77"/>
<evidence type="ECO:0000313" key="12">
    <source>
        <dbReference type="Proteomes" id="UP000285190"/>
    </source>
</evidence>
<dbReference type="PROSITE" id="PS52015">
    <property type="entry name" value="TONB_CTD"/>
    <property type="match status" value="1"/>
</dbReference>
<evidence type="ECO:0000256" key="7">
    <source>
        <dbReference type="ARBA" id="ARBA00022927"/>
    </source>
</evidence>
<proteinExistence type="inferred from homology"/>
<organism evidence="11 12">
    <name type="scientific">Noviherbaspirillum cavernae</name>
    <dbReference type="NCBI Taxonomy" id="2320862"/>
    <lineage>
        <taxon>Bacteria</taxon>
        <taxon>Pseudomonadati</taxon>
        <taxon>Pseudomonadota</taxon>
        <taxon>Betaproteobacteria</taxon>
        <taxon>Burkholderiales</taxon>
        <taxon>Oxalobacteraceae</taxon>
        <taxon>Noviherbaspirillum</taxon>
    </lineage>
</organism>
<dbReference type="OrthoDB" id="9792439at2"/>
<dbReference type="NCBIfam" id="TIGR01352">
    <property type="entry name" value="tonB_Cterm"/>
    <property type="match status" value="1"/>
</dbReference>
<gene>
    <name evidence="11" type="ORF">D3870_05240</name>
</gene>
<dbReference type="Pfam" id="PF03544">
    <property type="entry name" value="TonB_C"/>
    <property type="match status" value="1"/>
</dbReference>
<evidence type="ECO:0000256" key="6">
    <source>
        <dbReference type="ARBA" id="ARBA00022692"/>
    </source>
</evidence>
<keyword evidence="9" id="KW-0472">Membrane</keyword>
<dbReference type="GO" id="GO:0098797">
    <property type="term" value="C:plasma membrane protein complex"/>
    <property type="evidence" value="ECO:0007669"/>
    <property type="project" value="TreeGrafter"/>
</dbReference>
<sequence>MGIEGKVILRVLASGKHAQVELQTSSGRKMLDEAAIAAVHGWLFAPAKRGQPPIEGWATVPVEFKLERS</sequence>
<comment type="caution">
    <text evidence="11">The sequence shown here is derived from an EMBL/GenBank/DDBJ whole genome shotgun (WGS) entry which is preliminary data.</text>
</comment>
<keyword evidence="6" id="KW-0812">Transmembrane</keyword>
<accession>A0A418WZ77</accession>
<protein>
    <submittedName>
        <fullName evidence="11">Energy transducer TonB</fullName>
    </submittedName>
</protein>
<dbReference type="GO" id="GO:0055085">
    <property type="term" value="P:transmembrane transport"/>
    <property type="evidence" value="ECO:0007669"/>
    <property type="project" value="InterPro"/>
</dbReference>
<keyword evidence="8" id="KW-1133">Transmembrane helix</keyword>
<dbReference type="EMBL" id="QYUN01000002">
    <property type="protein sequence ID" value="RJG05502.1"/>
    <property type="molecule type" value="Genomic_DNA"/>
</dbReference>
<comment type="similarity">
    <text evidence="2">Belongs to the TonB family.</text>
</comment>
<comment type="subcellular location">
    <subcellularLocation>
        <location evidence="1">Cell inner membrane</location>
        <topology evidence="1">Single-pass membrane protein</topology>
        <orientation evidence="1">Periplasmic side</orientation>
    </subcellularLocation>
</comment>
<dbReference type="Gene3D" id="3.30.1150.10">
    <property type="match status" value="1"/>
</dbReference>
<evidence type="ECO:0000256" key="4">
    <source>
        <dbReference type="ARBA" id="ARBA00022475"/>
    </source>
</evidence>
<reference evidence="11 12" key="1">
    <citation type="submission" date="2018-09" db="EMBL/GenBank/DDBJ databases">
        <authorList>
            <person name="Zhu H."/>
        </authorList>
    </citation>
    <scope>NUCLEOTIDE SEQUENCE [LARGE SCALE GENOMIC DNA]</scope>
    <source>
        <strain evidence="11 12">K2R10-39</strain>
    </source>
</reference>
<dbReference type="InterPro" id="IPR006260">
    <property type="entry name" value="TonB/TolA_C"/>
</dbReference>
<evidence type="ECO:0000256" key="3">
    <source>
        <dbReference type="ARBA" id="ARBA00022448"/>
    </source>
</evidence>
<evidence type="ECO:0000256" key="8">
    <source>
        <dbReference type="ARBA" id="ARBA00022989"/>
    </source>
</evidence>
<keyword evidence="12" id="KW-1185">Reference proteome</keyword>
<dbReference type="RefSeq" id="WP_119737252.1">
    <property type="nucleotide sequence ID" value="NZ_QYUN01000002.1"/>
</dbReference>
<name>A0A418WZ77_9BURK</name>
<evidence type="ECO:0000256" key="1">
    <source>
        <dbReference type="ARBA" id="ARBA00004383"/>
    </source>
</evidence>
<keyword evidence="7" id="KW-0653">Protein transport</keyword>
<keyword evidence="3" id="KW-0813">Transport</keyword>
<evidence type="ECO:0000256" key="5">
    <source>
        <dbReference type="ARBA" id="ARBA00022519"/>
    </source>
</evidence>
<dbReference type="InterPro" id="IPR051045">
    <property type="entry name" value="TonB-dependent_transducer"/>
</dbReference>
<evidence type="ECO:0000313" key="11">
    <source>
        <dbReference type="EMBL" id="RJG05502.1"/>
    </source>
</evidence>
<evidence type="ECO:0000256" key="9">
    <source>
        <dbReference type="ARBA" id="ARBA00023136"/>
    </source>
</evidence>
<dbReference type="Proteomes" id="UP000285190">
    <property type="component" value="Unassembled WGS sequence"/>
</dbReference>
<evidence type="ECO:0000256" key="2">
    <source>
        <dbReference type="ARBA" id="ARBA00006555"/>
    </source>
</evidence>
<dbReference type="GO" id="GO:0015031">
    <property type="term" value="P:protein transport"/>
    <property type="evidence" value="ECO:0007669"/>
    <property type="project" value="UniProtKB-KW"/>
</dbReference>
<keyword evidence="4" id="KW-1003">Cell membrane</keyword>
<dbReference type="PANTHER" id="PTHR33446:SF2">
    <property type="entry name" value="PROTEIN TONB"/>
    <property type="match status" value="1"/>
</dbReference>